<reference evidence="5" key="2">
    <citation type="submission" date="2014-03" db="EMBL/GenBank/DDBJ databases">
        <title>The whipworm genome and dual-species transcriptomics of an intimate host-pathogen interaction.</title>
        <authorList>
            <person name="Foth B.J."/>
            <person name="Tsai I.J."/>
            <person name="Reid A.J."/>
            <person name="Bancroft A.J."/>
            <person name="Nichol S."/>
            <person name="Tracey A."/>
            <person name="Holroyd N."/>
            <person name="Cotton J.A."/>
            <person name="Stanley E.J."/>
            <person name="Zarowiecki M."/>
            <person name="Liu J.Z."/>
            <person name="Huckvale T."/>
            <person name="Cooper P.J."/>
            <person name="Grencis R.K."/>
            <person name="Berriman M."/>
        </authorList>
    </citation>
    <scope>NUCLEOTIDE SEQUENCE [LARGE SCALE GENOMIC DNA]</scope>
</reference>
<dbReference type="GO" id="GO:0006508">
    <property type="term" value="P:proteolysis"/>
    <property type="evidence" value="ECO:0007669"/>
    <property type="project" value="InterPro"/>
</dbReference>
<comment type="similarity">
    <text evidence="1">Belongs to the peptidase A1 family.</text>
</comment>
<proteinExistence type="inferred from homology"/>
<dbReference type="InterPro" id="IPR021109">
    <property type="entry name" value="Peptidase_aspartic_dom_sf"/>
</dbReference>
<gene>
    <name evidence="5" type="ORF">TTRE_0000441801</name>
</gene>
<feature type="domain" description="Peptidase A1" evidence="4">
    <location>
        <begin position="66"/>
        <end position="405"/>
    </location>
</feature>
<feature type="signal peptide" evidence="3">
    <location>
        <begin position="1"/>
        <end position="24"/>
    </location>
</feature>
<feature type="chain" id="PRO_5001728731" evidence="3">
    <location>
        <begin position="25"/>
        <end position="602"/>
    </location>
</feature>
<dbReference type="GO" id="GO:0004190">
    <property type="term" value="F:aspartic-type endopeptidase activity"/>
    <property type="evidence" value="ECO:0007669"/>
    <property type="project" value="InterPro"/>
</dbReference>
<dbReference type="InterPro" id="IPR001461">
    <property type="entry name" value="Aspartic_peptidase_A1"/>
</dbReference>
<evidence type="ECO:0000256" key="3">
    <source>
        <dbReference type="SAM" id="SignalP"/>
    </source>
</evidence>
<dbReference type="FunFam" id="2.40.70.10:FF:000008">
    <property type="entry name" value="Cathepsin D"/>
    <property type="match status" value="1"/>
</dbReference>
<name>A0A077Z943_TRITR</name>
<feature type="disulfide bond" evidence="2">
    <location>
        <begin position="97"/>
        <end position="102"/>
    </location>
</feature>
<evidence type="ECO:0000256" key="2">
    <source>
        <dbReference type="PIRSR" id="PIRSR601461-2"/>
    </source>
</evidence>
<dbReference type="InterPro" id="IPR033121">
    <property type="entry name" value="PEPTIDASE_A1"/>
</dbReference>
<dbReference type="InterPro" id="IPR034164">
    <property type="entry name" value="Pepsin-like_dom"/>
</dbReference>
<organism evidence="5 6">
    <name type="scientific">Trichuris trichiura</name>
    <name type="common">Whipworm</name>
    <name type="synonym">Trichocephalus trichiurus</name>
    <dbReference type="NCBI Taxonomy" id="36087"/>
    <lineage>
        <taxon>Eukaryota</taxon>
        <taxon>Metazoa</taxon>
        <taxon>Ecdysozoa</taxon>
        <taxon>Nematoda</taxon>
        <taxon>Enoplea</taxon>
        <taxon>Dorylaimia</taxon>
        <taxon>Trichinellida</taxon>
        <taxon>Trichuridae</taxon>
        <taxon>Trichuris</taxon>
    </lineage>
</organism>
<evidence type="ECO:0000259" key="4">
    <source>
        <dbReference type="PROSITE" id="PS51767"/>
    </source>
</evidence>
<dbReference type="PANTHER" id="PTHR47966">
    <property type="entry name" value="BETA-SITE APP-CLEAVING ENZYME, ISOFORM A-RELATED"/>
    <property type="match status" value="1"/>
</dbReference>
<dbReference type="SUPFAM" id="SSF50630">
    <property type="entry name" value="Acid proteases"/>
    <property type="match status" value="2"/>
</dbReference>
<dbReference type="GO" id="GO:0005764">
    <property type="term" value="C:lysosome"/>
    <property type="evidence" value="ECO:0007669"/>
    <property type="project" value="TreeGrafter"/>
</dbReference>
<dbReference type="Gene3D" id="2.40.70.10">
    <property type="entry name" value="Acid Proteases"/>
    <property type="match status" value="4"/>
</dbReference>
<dbReference type="EMBL" id="HG806012">
    <property type="protein sequence ID" value="CDW56143.1"/>
    <property type="molecule type" value="Genomic_DNA"/>
</dbReference>
<dbReference type="PRINTS" id="PR00792">
    <property type="entry name" value="PEPSIN"/>
</dbReference>
<dbReference type="OrthoDB" id="5839471at2759"/>
<dbReference type="STRING" id="36087.A0A077Z943"/>
<protein>
    <submittedName>
        <fullName evidence="5">Pregnancy-associated glycoprotein 12</fullName>
    </submittedName>
</protein>
<dbReference type="AlphaFoldDB" id="A0A077Z943"/>
<dbReference type="CDD" id="cd05471">
    <property type="entry name" value="pepsin_like"/>
    <property type="match status" value="1"/>
</dbReference>
<accession>A0A077Z943</accession>
<keyword evidence="3" id="KW-0732">Signal</keyword>
<dbReference type="Pfam" id="PF00026">
    <property type="entry name" value="Asp"/>
    <property type="match status" value="3"/>
</dbReference>
<keyword evidence="2" id="KW-1015">Disulfide bond</keyword>
<evidence type="ECO:0000313" key="5">
    <source>
        <dbReference type="EMBL" id="CDW56143.1"/>
    </source>
</evidence>
<evidence type="ECO:0000256" key="1">
    <source>
        <dbReference type="ARBA" id="ARBA00007447"/>
    </source>
</evidence>
<evidence type="ECO:0000313" key="6">
    <source>
        <dbReference type="Proteomes" id="UP000030665"/>
    </source>
</evidence>
<dbReference type="PANTHER" id="PTHR47966:SF51">
    <property type="entry name" value="BETA-SITE APP-CLEAVING ENZYME, ISOFORM A-RELATED"/>
    <property type="match status" value="1"/>
</dbReference>
<sequence>MSALSILPHLFAFLLLFIICGTEVRIPLRTVDAGTTRSKNVSENMNEQSLKLLGQQRLYDYANILTIGDITIGTPPQTFSVMIDTASADTWIPGRYCSYSGCGSMKEFDSSLSSTYYRNGLKVAIGHGPGTVYGFTAADSICMVNLCSRRQEFVEGYQTSWYYWNFPYDGVLGLAFPASSRIYSKNMVINLAESGLLSQPIFTIWKARQKLEMKYLGTKANPEKNANYFRRAQKGIESGLLTVGAQDSLHCSASCLYVTTARDYWRFTVNRGYVLSEGFPEGNKTKAYYRTFNAIVSSSSLLIHGPSYDIWNIATRLEAWYSTSYAMYMVDCKLAKSLPDVILTINGVDLPISAENYIIKTSTGVCLLAFQKMAPTPKFDWVLGEPWLQQYCHIQSFCSEKQSFIQAYQTTYNFWEIPYDGVLGLAPSQDSLIRESNAITNIVQSKALNQSIFTIWKARKPWTVSVGQATFSKRNLTKAQYYSSYECSTSSSLPFILGPQKEIMRIARLLKAKYNPLYRLFYINCDDEKTLAPVWFNAENVALPINPENYIIRISNMCLLAFQMNTQFRYGPDWVLGEPWFKQYCVVHDFTNRRIGFCPSMM</sequence>
<dbReference type="PROSITE" id="PS51767">
    <property type="entry name" value="PEPTIDASE_A1"/>
    <property type="match status" value="1"/>
</dbReference>
<reference evidence="5" key="1">
    <citation type="submission" date="2014-01" db="EMBL/GenBank/DDBJ databases">
        <authorList>
            <person name="Aslett M."/>
        </authorList>
    </citation>
    <scope>NUCLEOTIDE SEQUENCE</scope>
</reference>
<keyword evidence="6" id="KW-1185">Reference proteome</keyword>
<dbReference type="Proteomes" id="UP000030665">
    <property type="component" value="Unassembled WGS sequence"/>
</dbReference>